<dbReference type="Proteomes" id="UP001303160">
    <property type="component" value="Unassembled WGS sequence"/>
</dbReference>
<evidence type="ECO:0000313" key="1">
    <source>
        <dbReference type="EMBL" id="KAK4194495.1"/>
    </source>
</evidence>
<reference evidence="1" key="2">
    <citation type="submission" date="2023-05" db="EMBL/GenBank/DDBJ databases">
        <authorList>
            <consortium name="Lawrence Berkeley National Laboratory"/>
            <person name="Steindorff A."/>
            <person name="Hensen N."/>
            <person name="Bonometti L."/>
            <person name="Westerberg I."/>
            <person name="Brannstrom I.O."/>
            <person name="Guillou S."/>
            <person name="Cros-Aarteil S."/>
            <person name="Calhoun S."/>
            <person name="Haridas S."/>
            <person name="Kuo A."/>
            <person name="Mondo S."/>
            <person name="Pangilinan J."/>
            <person name="Riley R."/>
            <person name="Labutti K."/>
            <person name="Andreopoulos B."/>
            <person name="Lipzen A."/>
            <person name="Chen C."/>
            <person name="Yanf M."/>
            <person name="Daum C."/>
            <person name="Ng V."/>
            <person name="Clum A."/>
            <person name="Ohm R."/>
            <person name="Martin F."/>
            <person name="Silar P."/>
            <person name="Natvig D."/>
            <person name="Lalanne C."/>
            <person name="Gautier V."/>
            <person name="Ament-Velasquez S.L."/>
            <person name="Kruys A."/>
            <person name="Hutchinson M.I."/>
            <person name="Powell A.J."/>
            <person name="Barry K."/>
            <person name="Miller A.N."/>
            <person name="Grigoriev I.V."/>
            <person name="Debuchy R."/>
            <person name="Gladieux P."/>
            <person name="Thoren M.H."/>
            <person name="Johannesson H."/>
        </authorList>
    </citation>
    <scope>NUCLEOTIDE SEQUENCE</scope>
    <source>
        <strain evidence="1">CBS 315.58</strain>
    </source>
</reference>
<organism evidence="1 2">
    <name type="scientific">Triangularia verruculosa</name>
    <dbReference type="NCBI Taxonomy" id="2587418"/>
    <lineage>
        <taxon>Eukaryota</taxon>
        <taxon>Fungi</taxon>
        <taxon>Dikarya</taxon>
        <taxon>Ascomycota</taxon>
        <taxon>Pezizomycotina</taxon>
        <taxon>Sordariomycetes</taxon>
        <taxon>Sordariomycetidae</taxon>
        <taxon>Sordariales</taxon>
        <taxon>Podosporaceae</taxon>
        <taxon>Triangularia</taxon>
    </lineage>
</organism>
<keyword evidence="2" id="KW-1185">Reference proteome</keyword>
<gene>
    <name evidence="1" type="ORF">QBC40DRAFT_188065</name>
</gene>
<protein>
    <submittedName>
        <fullName evidence="1">Uncharacterized protein</fullName>
    </submittedName>
</protein>
<dbReference type="AlphaFoldDB" id="A0AAN6X7X2"/>
<accession>A0AAN6X7X2</accession>
<feature type="non-terminal residue" evidence="1">
    <location>
        <position position="1"/>
    </location>
</feature>
<reference evidence="1" key="1">
    <citation type="journal article" date="2023" name="Mol. Phylogenet. Evol.">
        <title>Genome-scale phylogeny and comparative genomics of the fungal order Sordariales.</title>
        <authorList>
            <person name="Hensen N."/>
            <person name="Bonometti L."/>
            <person name="Westerberg I."/>
            <person name="Brannstrom I.O."/>
            <person name="Guillou S."/>
            <person name="Cros-Aarteil S."/>
            <person name="Calhoun S."/>
            <person name="Haridas S."/>
            <person name="Kuo A."/>
            <person name="Mondo S."/>
            <person name="Pangilinan J."/>
            <person name="Riley R."/>
            <person name="LaButti K."/>
            <person name="Andreopoulos B."/>
            <person name="Lipzen A."/>
            <person name="Chen C."/>
            <person name="Yan M."/>
            <person name="Daum C."/>
            <person name="Ng V."/>
            <person name="Clum A."/>
            <person name="Steindorff A."/>
            <person name="Ohm R.A."/>
            <person name="Martin F."/>
            <person name="Silar P."/>
            <person name="Natvig D.O."/>
            <person name="Lalanne C."/>
            <person name="Gautier V."/>
            <person name="Ament-Velasquez S.L."/>
            <person name="Kruys A."/>
            <person name="Hutchinson M.I."/>
            <person name="Powell A.J."/>
            <person name="Barry K."/>
            <person name="Miller A.N."/>
            <person name="Grigoriev I.V."/>
            <person name="Debuchy R."/>
            <person name="Gladieux P."/>
            <person name="Hiltunen Thoren M."/>
            <person name="Johannesson H."/>
        </authorList>
    </citation>
    <scope>NUCLEOTIDE SEQUENCE</scope>
    <source>
        <strain evidence="1">CBS 315.58</strain>
    </source>
</reference>
<proteinExistence type="predicted"/>
<evidence type="ECO:0000313" key="2">
    <source>
        <dbReference type="Proteomes" id="UP001303160"/>
    </source>
</evidence>
<comment type="caution">
    <text evidence="1">The sequence shown here is derived from an EMBL/GenBank/DDBJ whole genome shotgun (WGS) entry which is preliminary data.</text>
</comment>
<name>A0AAN6X7X2_9PEZI</name>
<dbReference type="EMBL" id="MU864058">
    <property type="protein sequence ID" value="KAK4194495.1"/>
    <property type="molecule type" value="Genomic_DNA"/>
</dbReference>
<sequence length="130" mass="14969">TTPLLFGLITCNWRERQSPRRARCKFVRAVKLWLEDLVVSGTDLVSYGSYEITSHRGAEWLREWRWGYLNSGRAVFDSTGPKLESFSFGQRPEDCVFAWDLGVEEFAGDFWQMTDDSPPNIPGAWVDEEA</sequence>